<dbReference type="Pfam" id="PF14579">
    <property type="entry name" value="HHH_6"/>
    <property type="match status" value="1"/>
</dbReference>
<sequence>MTNDAARLGVKTLKVNINHSTVNTEVLDAKTIRLGLTQVKSIGESSAERILAARQEGSFTSLDDLCRRTRLPERKIENLIQAGAVDAWGIPRRKLIWQAGLYKVDEDELDLQFLAEELELPLQHVMQEQAMEYSVTGINTGDHLMSYARDWLRQRDILASYELADCGHNSIVRVAGQNRVAQSPQTAKGMTFLTLEDEWGMMNIVVRPDIFGRYARIILDSPLLLVKGLLERGDGGTINVVAHQFAALFI</sequence>
<dbReference type="CDD" id="cd04485">
    <property type="entry name" value="DnaE_OBF"/>
    <property type="match status" value="1"/>
</dbReference>
<dbReference type="Gene3D" id="1.10.150.870">
    <property type="match status" value="1"/>
</dbReference>
<dbReference type="GO" id="GO:0008408">
    <property type="term" value="F:3'-5' exonuclease activity"/>
    <property type="evidence" value="ECO:0007669"/>
    <property type="project" value="InterPro"/>
</dbReference>
<dbReference type="EMBL" id="CP062983">
    <property type="protein sequence ID" value="QPC83648.1"/>
    <property type="molecule type" value="Genomic_DNA"/>
</dbReference>
<keyword evidence="3" id="KW-1185">Reference proteome</keyword>
<dbReference type="InterPro" id="IPR004805">
    <property type="entry name" value="DnaE2/DnaE/PolC"/>
</dbReference>
<feature type="domain" description="DNA polymerase helix-hairpin-helix motif" evidence="1">
    <location>
        <begin position="9"/>
        <end position="95"/>
    </location>
</feature>
<dbReference type="InterPro" id="IPR029460">
    <property type="entry name" value="DNAPol_HHH"/>
</dbReference>
<evidence type="ECO:0000313" key="2">
    <source>
        <dbReference type="EMBL" id="QPC83648.1"/>
    </source>
</evidence>
<evidence type="ECO:0000313" key="3">
    <source>
        <dbReference type="Proteomes" id="UP000594468"/>
    </source>
</evidence>
<name>A0A7S8EBD1_9CHLR</name>
<dbReference type="Proteomes" id="UP000594468">
    <property type="component" value="Chromosome"/>
</dbReference>
<organism evidence="2 3">
    <name type="scientific">Phototrophicus methaneseepsis</name>
    <dbReference type="NCBI Taxonomy" id="2710758"/>
    <lineage>
        <taxon>Bacteria</taxon>
        <taxon>Bacillati</taxon>
        <taxon>Chloroflexota</taxon>
        <taxon>Candidatus Thermofontia</taxon>
        <taxon>Phototrophicales</taxon>
        <taxon>Phototrophicaceae</taxon>
        <taxon>Phototrophicus</taxon>
    </lineage>
</organism>
<dbReference type="SUPFAM" id="SSF47781">
    <property type="entry name" value="RuvA domain 2-like"/>
    <property type="match status" value="1"/>
</dbReference>
<accession>A0A7S8EBD1</accession>
<gene>
    <name evidence="2" type="ORF">G4Y79_04505</name>
</gene>
<evidence type="ECO:0000259" key="1">
    <source>
        <dbReference type="Pfam" id="PF14579"/>
    </source>
</evidence>
<dbReference type="GO" id="GO:0006260">
    <property type="term" value="P:DNA replication"/>
    <property type="evidence" value="ECO:0007669"/>
    <property type="project" value="InterPro"/>
</dbReference>
<dbReference type="KEGG" id="pmet:G4Y79_04505"/>
<reference evidence="2 3" key="1">
    <citation type="submission" date="2020-02" db="EMBL/GenBank/DDBJ databases">
        <authorList>
            <person name="Zheng R.K."/>
            <person name="Sun C.M."/>
        </authorList>
    </citation>
    <scope>NUCLEOTIDE SEQUENCE [LARGE SCALE GENOMIC DNA]</scope>
    <source>
        <strain evidence="3">rifampicinis</strain>
    </source>
</reference>
<dbReference type="PANTHER" id="PTHR32294">
    <property type="entry name" value="DNA POLYMERASE III SUBUNIT ALPHA"/>
    <property type="match status" value="1"/>
</dbReference>
<dbReference type="PANTHER" id="PTHR32294:SF4">
    <property type="entry name" value="ERROR-PRONE DNA POLYMERASE"/>
    <property type="match status" value="1"/>
</dbReference>
<dbReference type="RefSeq" id="WP_195171712.1">
    <property type="nucleotide sequence ID" value="NZ_CP062983.1"/>
</dbReference>
<dbReference type="AlphaFoldDB" id="A0A7S8EBD1"/>
<protein>
    <recommendedName>
        <fullName evidence="1">DNA polymerase helix-hairpin-helix motif domain-containing protein</fullName>
    </recommendedName>
</protein>
<dbReference type="InterPro" id="IPR010994">
    <property type="entry name" value="RuvA_2-like"/>
</dbReference>
<proteinExistence type="predicted"/>